<name>A0ABU4FA22_9ACTN</name>
<dbReference type="PROSITE" id="PS51318">
    <property type="entry name" value="TAT"/>
    <property type="match status" value="1"/>
</dbReference>
<dbReference type="SUPFAM" id="SSF51445">
    <property type="entry name" value="(Trans)glycosidases"/>
    <property type="match status" value="1"/>
</dbReference>
<dbReference type="InterPro" id="IPR017853">
    <property type="entry name" value="GH"/>
</dbReference>
<feature type="signal peptide" evidence="2">
    <location>
        <begin position="1"/>
        <end position="34"/>
    </location>
</feature>
<dbReference type="InterPro" id="IPR035992">
    <property type="entry name" value="Ricin_B-like_lectins"/>
</dbReference>
<dbReference type="SUPFAM" id="SSF50370">
    <property type="entry name" value="Ricin B-like lectins"/>
    <property type="match status" value="1"/>
</dbReference>
<evidence type="ECO:0000256" key="2">
    <source>
        <dbReference type="SAM" id="SignalP"/>
    </source>
</evidence>
<feature type="region of interest" description="Disordered" evidence="1">
    <location>
        <begin position="495"/>
        <end position="516"/>
    </location>
</feature>
<protein>
    <submittedName>
        <fullName evidence="4">Glycoside hydrolase</fullName>
    </submittedName>
</protein>
<keyword evidence="5" id="KW-1185">Reference proteome</keyword>
<dbReference type="Proteomes" id="UP001187346">
    <property type="component" value="Unassembled WGS sequence"/>
</dbReference>
<evidence type="ECO:0000256" key="1">
    <source>
        <dbReference type="SAM" id="MobiDB-lite"/>
    </source>
</evidence>
<comment type="caution">
    <text evidence="4">The sequence shown here is derived from an EMBL/GenBank/DDBJ whole genome shotgun (WGS) entry which is preliminary data.</text>
</comment>
<gene>
    <name evidence="4" type="ORF">R5A26_13425</name>
</gene>
<evidence type="ECO:0000313" key="5">
    <source>
        <dbReference type="Proteomes" id="UP001187346"/>
    </source>
</evidence>
<dbReference type="Gene3D" id="3.20.20.80">
    <property type="entry name" value="Glycosidases"/>
    <property type="match status" value="1"/>
</dbReference>
<sequence>MHVTHPHPRRTILATAAAALAVTGALLSAPPANADGVAPAEVSPHAAQTIDNIGASGAWWVNDLQNFTPAVQARVAQLLFSEQGLDLSSYRYNIGGGGTAVTTPARAAQDFLNADGTYDWSKDKGGRTFLKYAAQYGVQDLIGFVNSAPAQWTTNGQSCGGQLKPEDESDYAKYIADVTAHFAKQGAKFDYISPFNEPNNNFGDCGQEGMQVTVDQRDDIVRALGAEQQARHQKTSIIADESSSTVSFSTEVPQWISQPDTAQYVSKLAHHTYNNPNDGQLGNVYETAKTVGKTSWATEICCFGKGGTGWNQEYDPTIDNALLMSRIIYKDFATSHDSAFQWWVALASGYGTDPAARNDVGWNDGLVYYDPDYATNGNQTLYFTKRYYALGQYSKFVRPGSVAHNVTGAPSGVEVSSYDRDGKWVVVVNNQNTTDTSLNLHFNSKVPVRATQAVRTSATQNWAKVAKPDVSGSTVSTTLAARSITTYVFDQKDRKDRKDQKALKGRTGHGSSTAVTGALQGKQSGKCLTADASGAAIGTCTGGVEQTWSYDAKGGLKSANGYLTVGSSGLTTAADFTGDPGQRWLLNGNGQILSEASGKCLDVSGQATADGSKVILYSCNGGANEAWSKV</sequence>
<dbReference type="RefSeq" id="WP_317771386.1">
    <property type="nucleotide sequence ID" value="NZ_JAWMAJ010000036.1"/>
</dbReference>
<dbReference type="InterPro" id="IPR006311">
    <property type="entry name" value="TAT_signal"/>
</dbReference>
<dbReference type="Gene3D" id="2.60.40.1180">
    <property type="entry name" value="Golgi alpha-mannosidase II"/>
    <property type="match status" value="1"/>
</dbReference>
<feature type="chain" id="PRO_5045529664" evidence="2">
    <location>
        <begin position="35"/>
        <end position="630"/>
    </location>
</feature>
<dbReference type="Pfam" id="PF00652">
    <property type="entry name" value="Ricin_B_lectin"/>
    <property type="match status" value="1"/>
</dbReference>
<feature type="domain" description="Ricin B lectin" evidence="3">
    <location>
        <begin position="512"/>
        <end position="630"/>
    </location>
</feature>
<dbReference type="PANTHER" id="PTHR42767:SF1">
    <property type="entry name" value="ENDO-BETA-1,6-GALACTANASE-LIKE DOMAIN-CONTAINING PROTEIN"/>
    <property type="match status" value="1"/>
</dbReference>
<accession>A0ABU4FA22</accession>
<dbReference type="InterPro" id="IPR039743">
    <property type="entry name" value="6GAL/EXGAL"/>
</dbReference>
<reference evidence="4 5" key="1">
    <citation type="submission" date="2023-10" db="EMBL/GenBank/DDBJ databases">
        <title>Characterization of rhizosphere-enriched actinobacteria from wheat plants lab-grown on chernevaya soil.</title>
        <authorList>
            <person name="Tikhonova E.N."/>
            <person name="Konopkin A."/>
            <person name="Kravchenko I.K."/>
        </authorList>
    </citation>
    <scope>NUCLEOTIDE SEQUENCE [LARGE SCALE GENOMIC DNA]</scope>
    <source>
        <strain evidence="4 5">RR29</strain>
    </source>
</reference>
<dbReference type="Pfam" id="PF14587">
    <property type="entry name" value="Glyco_hydr_30_2"/>
    <property type="match status" value="1"/>
</dbReference>
<dbReference type="InterPro" id="IPR000772">
    <property type="entry name" value="Ricin_B_lectin"/>
</dbReference>
<keyword evidence="2" id="KW-0732">Signal</keyword>
<dbReference type="GO" id="GO:0016787">
    <property type="term" value="F:hydrolase activity"/>
    <property type="evidence" value="ECO:0007669"/>
    <property type="project" value="UniProtKB-KW"/>
</dbReference>
<dbReference type="EMBL" id="JAWMAJ010000036">
    <property type="protein sequence ID" value="MDV7216945.1"/>
    <property type="molecule type" value="Genomic_DNA"/>
</dbReference>
<proteinExistence type="predicted"/>
<dbReference type="Gene3D" id="2.80.10.50">
    <property type="match status" value="2"/>
</dbReference>
<evidence type="ECO:0000259" key="3">
    <source>
        <dbReference type="SMART" id="SM00458"/>
    </source>
</evidence>
<dbReference type="PANTHER" id="PTHR42767">
    <property type="entry name" value="ENDO-BETA-1,6-GALACTANASE"/>
    <property type="match status" value="1"/>
</dbReference>
<dbReference type="InterPro" id="IPR039514">
    <property type="entry name" value="6GAL-like"/>
</dbReference>
<dbReference type="InterPro" id="IPR013780">
    <property type="entry name" value="Glyco_hydro_b"/>
</dbReference>
<evidence type="ECO:0000313" key="4">
    <source>
        <dbReference type="EMBL" id="MDV7216945.1"/>
    </source>
</evidence>
<dbReference type="PROSITE" id="PS50231">
    <property type="entry name" value="RICIN_B_LECTIN"/>
    <property type="match status" value="1"/>
</dbReference>
<dbReference type="SUPFAM" id="SSF51011">
    <property type="entry name" value="Glycosyl hydrolase domain"/>
    <property type="match status" value="1"/>
</dbReference>
<dbReference type="SMART" id="SM00458">
    <property type="entry name" value="RICIN"/>
    <property type="match status" value="1"/>
</dbReference>
<organism evidence="4 5">
    <name type="scientific">Streptomyces prunicolor</name>
    <dbReference type="NCBI Taxonomy" id="67348"/>
    <lineage>
        <taxon>Bacteria</taxon>
        <taxon>Bacillati</taxon>
        <taxon>Actinomycetota</taxon>
        <taxon>Actinomycetes</taxon>
        <taxon>Kitasatosporales</taxon>
        <taxon>Streptomycetaceae</taxon>
        <taxon>Streptomyces</taxon>
    </lineage>
</organism>
<keyword evidence="4" id="KW-0378">Hydrolase</keyword>